<protein>
    <submittedName>
        <fullName evidence="3">Universal stress protein</fullName>
    </submittedName>
</protein>
<comment type="caution">
    <text evidence="3">The sequence shown here is derived from an EMBL/GenBank/DDBJ whole genome shotgun (WGS) entry which is preliminary data.</text>
</comment>
<sequence>MRIIISTDFSPEATAAMHYALSAASYYNLRVIVFHFHRLSIHALNARLPNNAIDRVVAKKKVEFENYCEKLTTQYDILVKPHFATGDYLQELEECVAQHKGDLVTLGSGNKSLEQDMLGNTTTRVIGRLKTPAIVIPPNIPAFTPFKKLLFSCDITRGIHAKVLQRVKDFAHTFKAEVEVFHITKAVKQLHDAEYDKHQSLLKEGLSGVTYLYQNVESDKIIETINKRIDAIHADILIMVPYKYGFWNSLVHRSKTKLMASRTKIPLLSIPL</sequence>
<dbReference type="Pfam" id="PF00582">
    <property type="entry name" value="Usp"/>
    <property type="match status" value="1"/>
</dbReference>
<evidence type="ECO:0000256" key="1">
    <source>
        <dbReference type="ARBA" id="ARBA00008791"/>
    </source>
</evidence>
<dbReference type="EMBL" id="DXEZ01000157">
    <property type="protein sequence ID" value="HIX54500.1"/>
    <property type="molecule type" value="Genomic_DNA"/>
</dbReference>
<dbReference type="AlphaFoldDB" id="A0A9D1W8C4"/>
<reference evidence="3" key="2">
    <citation type="submission" date="2021-04" db="EMBL/GenBank/DDBJ databases">
        <authorList>
            <person name="Gilroy R."/>
        </authorList>
    </citation>
    <scope>NUCLEOTIDE SEQUENCE</scope>
    <source>
        <strain evidence="3">1719</strain>
    </source>
</reference>
<dbReference type="Gene3D" id="3.40.50.12370">
    <property type="match status" value="1"/>
</dbReference>
<dbReference type="PANTHER" id="PTHR46268">
    <property type="entry name" value="STRESS RESPONSE PROTEIN NHAX"/>
    <property type="match status" value="1"/>
</dbReference>
<dbReference type="PANTHER" id="PTHR46268:SF6">
    <property type="entry name" value="UNIVERSAL STRESS PROTEIN UP12"/>
    <property type="match status" value="1"/>
</dbReference>
<feature type="domain" description="UspA" evidence="2">
    <location>
        <begin position="2"/>
        <end position="137"/>
    </location>
</feature>
<comment type="similarity">
    <text evidence="1">Belongs to the universal stress protein A family.</text>
</comment>
<gene>
    <name evidence="3" type="ORF">H9853_05690</name>
</gene>
<dbReference type="Proteomes" id="UP000824156">
    <property type="component" value="Unassembled WGS sequence"/>
</dbReference>
<evidence type="ECO:0000313" key="4">
    <source>
        <dbReference type="Proteomes" id="UP000824156"/>
    </source>
</evidence>
<evidence type="ECO:0000259" key="2">
    <source>
        <dbReference type="Pfam" id="PF00582"/>
    </source>
</evidence>
<dbReference type="InterPro" id="IPR006016">
    <property type="entry name" value="UspA"/>
</dbReference>
<dbReference type="CDD" id="cd00293">
    <property type="entry name" value="USP-like"/>
    <property type="match status" value="1"/>
</dbReference>
<dbReference type="SUPFAM" id="SSF52402">
    <property type="entry name" value="Adenine nucleotide alpha hydrolases-like"/>
    <property type="match status" value="2"/>
</dbReference>
<reference evidence="3" key="1">
    <citation type="journal article" date="2021" name="PeerJ">
        <title>Extensive microbial diversity within the chicken gut microbiome revealed by metagenomics and culture.</title>
        <authorList>
            <person name="Gilroy R."/>
            <person name="Ravi A."/>
            <person name="Getino M."/>
            <person name="Pursley I."/>
            <person name="Horton D.L."/>
            <person name="Alikhan N.F."/>
            <person name="Baker D."/>
            <person name="Gharbi K."/>
            <person name="Hall N."/>
            <person name="Watson M."/>
            <person name="Adriaenssens E.M."/>
            <person name="Foster-Nyarko E."/>
            <person name="Jarju S."/>
            <person name="Secka A."/>
            <person name="Antonio M."/>
            <person name="Oren A."/>
            <person name="Chaudhuri R.R."/>
            <person name="La Ragione R."/>
            <person name="Hildebrand F."/>
            <person name="Pallen M.J."/>
        </authorList>
    </citation>
    <scope>NUCLEOTIDE SEQUENCE</scope>
    <source>
        <strain evidence="3">1719</strain>
    </source>
</reference>
<name>A0A9D1W8C4_9SPHI</name>
<proteinExistence type="inferred from homology"/>
<accession>A0A9D1W8C4</accession>
<organism evidence="3 4">
    <name type="scientific">Candidatus Sphingobacterium stercoripullorum</name>
    <dbReference type="NCBI Taxonomy" id="2838759"/>
    <lineage>
        <taxon>Bacteria</taxon>
        <taxon>Pseudomonadati</taxon>
        <taxon>Bacteroidota</taxon>
        <taxon>Sphingobacteriia</taxon>
        <taxon>Sphingobacteriales</taxon>
        <taxon>Sphingobacteriaceae</taxon>
        <taxon>Sphingobacterium</taxon>
    </lineage>
</organism>
<evidence type="ECO:0000313" key="3">
    <source>
        <dbReference type="EMBL" id="HIX54500.1"/>
    </source>
</evidence>